<evidence type="ECO:0008006" key="4">
    <source>
        <dbReference type="Google" id="ProtNLM"/>
    </source>
</evidence>
<dbReference type="Proteomes" id="UP000219564">
    <property type="component" value="Unassembled WGS sequence"/>
</dbReference>
<proteinExistence type="predicted"/>
<evidence type="ECO:0000256" key="1">
    <source>
        <dbReference type="SAM" id="Phobius"/>
    </source>
</evidence>
<feature type="transmembrane region" description="Helical" evidence="1">
    <location>
        <begin position="6"/>
        <end position="28"/>
    </location>
</feature>
<evidence type="ECO:0000313" key="2">
    <source>
        <dbReference type="EMBL" id="SOB53042.1"/>
    </source>
</evidence>
<sequence length="212" mass="24050">MRPIYIKTLSACVVLMGLGMLIALFSYYRFGSNPRLAFGVLENCEAAVLNLVRAPSDMRLLRARIFSNGFDTLPKTDTDAFEVKSRYKTLVQRGMATFVYPAVKLAFKAGNNVGAPQNEEVTCQYAGVRYEDKAFLNMRLMYVDLGPISVKNPFVYADGFDGWVRQGLEEWVELDDMTPNAHWRHFLDRRIKVLEWDDRAGKEGADLPSETS</sequence>
<evidence type="ECO:0000313" key="3">
    <source>
        <dbReference type="Proteomes" id="UP000219564"/>
    </source>
</evidence>
<keyword evidence="1" id="KW-0812">Transmembrane</keyword>
<organism evidence="2 3">
    <name type="scientific">Pseudomonas lundensis</name>
    <dbReference type="NCBI Taxonomy" id="86185"/>
    <lineage>
        <taxon>Bacteria</taxon>
        <taxon>Pseudomonadati</taxon>
        <taxon>Pseudomonadota</taxon>
        <taxon>Gammaproteobacteria</taxon>
        <taxon>Pseudomonadales</taxon>
        <taxon>Pseudomonadaceae</taxon>
        <taxon>Pseudomonas</taxon>
    </lineage>
</organism>
<comment type="caution">
    <text evidence="2">The sequence shown here is derived from an EMBL/GenBank/DDBJ whole genome shotgun (WGS) entry which is preliminary data.</text>
</comment>
<name>A0AAX2H9L2_9PSED</name>
<reference evidence="2 3" key="1">
    <citation type="submission" date="2017-08" db="EMBL/GenBank/DDBJ databases">
        <authorList>
            <person name="Chaillou S."/>
        </authorList>
    </citation>
    <scope>NUCLEOTIDE SEQUENCE [LARGE SCALE GENOMIC DNA]</scope>
    <source>
        <strain evidence="2 3">MFPA15A1205</strain>
    </source>
</reference>
<keyword evidence="1" id="KW-0472">Membrane</keyword>
<accession>A0AAX2H9L2</accession>
<gene>
    <name evidence="2" type="ORF">PLUA15_270024</name>
</gene>
<keyword evidence="1" id="KW-1133">Transmembrane helix</keyword>
<dbReference type="EMBL" id="OBKZ01000020">
    <property type="protein sequence ID" value="SOB53042.1"/>
    <property type="molecule type" value="Genomic_DNA"/>
</dbReference>
<protein>
    <recommendedName>
        <fullName evidence="4">Transmembrane protein</fullName>
    </recommendedName>
</protein>
<dbReference type="AlphaFoldDB" id="A0AAX2H9L2"/>